<evidence type="ECO:0000256" key="1">
    <source>
        <dbReference type="ARBA" id="ARBA00004141"/>
    </source>
</evidence>
<comment type="subcellular location">
    <subcellularLocation>
        <location evidence="1">Membrane</location>
        <topology evidence="1">Multi-pass membrane protein</topology>
    </subcellularLocation>
</comment>
<evidence type="ECO:0000256" key="2">
    <source>
        <dbReference type="ARBA" id="ARBA00022692"/>
    </source>
</evidence>
<evidence type="ECO:0000256" key="5">
    <source>
        <dbReference type="SAM" id="Phobius"/>
    </source>
</evidence>
<dbReference type="OrthoDB" id="8524934at2"/>
<accession>A0A345DD20</accession>
<feature type="transmembrane region" description="Helical" evidence="5">
    <location>
        <begin position="145"/>
        <end position="165"/>
    </location>
</feature>
<dbReference type="RefSeq" id="WP_157964401.1">
    <property type="nucleotide sequence ID" value="NZ_CP031124.1"/>
</dbReference>
<keyword evidence="3 5" id="KW-1133">Transmembrane helix</keyword>
<gene>
    <name evidence="7" type="ORF">DTO96_102004</name>
</gene>
<feature type="transmembrane region" description="Helical" evidence="5">
    <location>
        <begin position="208"/>
        <end position="228"/>
    </location>
</feature>
<dbReference type="InterPro" id="IPR000620">
    <property type="entry name" value="EamA_dom"/>
</dbReference>
<dbReference type="Pfam" id="PF00892">
    <property type="entry name" value="EamA"/>
    <property type="match status" value="2"/>
</dbReference>
<keyword evidence="8" id="KW-1185">Reference proteome</keyword>
<feature type="transmembrane region" description="Helical" evidence="5">
    <location>
        <begin position="92"/>
        <end position="109"/>
    </location>
</feature>
<proteinExistence type="predicted"/>
<keyword evidence="4 5" id="KW-0472">Membrane</keyword>
<dbReference type="InterPro" id="IPR037185">
    <property type="entry name" value="EmrE-like"/>
</dbReference>
<dbReference type="EMBL" id="CP031124">
    <property type="protein sequence ID" value="AXF86258.1"/>
    <property type="molecule type" value="Genomic_DNA"/>
</dbReference>
<evidence type="ECO:0000256" key="4">
    <source>
        <dbReference type="ARBA" id="ARBA00023136"/>
    </source>
</evidence>
<dbReference type="AlphaFoldDB" id="A0A345DD20"/>
<name>A0A345DD20_9BURK</name>
<evidence type="ECO:0000259" key="6">
    <source>
        <dbReference type="Pfam" id="PF00892"/>
    </source>
</evidence>
<dbReference type="SUPFAM" id="SSF103481">
    <property type="entry name" value="Multidrug resistance efflux transporter EmrE"/>
    <property type="match status" value="1"/>
</dbReference>
<feature type="domain" description="EamA" evidence="6">
    <location>
        <begin position="147"/>
        <end position="273"/>
    </location>
</feature>
<dbReference type="Proteomes" id="UP000252182">
    <property type="component" value="Chromosome"/>
</dbReference>
<evidence type="ECO:0000313" key="7">
    <source>
        <dbReference type="EMBL" id="AXF86258.1"/>
    </source>
</evidence>
<feature type="transmembrane region" description="Helical" evidence="5">
    <location>
        <begin position="235"/>
        <end position="255"/>
    </location>
</feature>
<dbReference type="PANTHER" id="PTHR22911">
    <property type="entry name" value="ACYL-MALONYL CONDENSING ENZYME-RELATED"/>
    <property type="match status" value="1"/>
</dbReference>
<feature type="transmembrane region" description="Helical" evidence="5">
    <location>
        <begin position="177"/>
        <end position="202"/>
    </location>
</feature>
<feature type="transmembrane region" description="Helical" evidence="5">
    <location>
        <begin position="261"/>
        <end position="281"/>
    </location>
</feature>
<protein>
    <recommendedName>
        <fullName evidence="6">EamA domain-containing protein</fullName>
    </recommendedName>
</protein>
<feature type="transmembrane region" description="Helical" evidence="5">
    <location>
        <begin position="121"/>
        <end position="139"/>
    </location>
</feature>
<dbReference type="KEGG" id="hyf:DTO96_102004"/>
<evidence type="ECO:0000256" key="3">
    <source>
        <dbReference type="ARBA" id="ARBA00022989"/>
    </source>
</evidence>
<feature type="domain" description="EamA" evidence="6">
    <location>
        <begin position="4"/>
        <end position="134"/>
    </location>
</feature>
<dbReference type="GO" id="GO:0016020">
    <property type="term" value="C:membrane"/>
    <property type="evidence" value="ECO:0007669"/>
    <property type="project" value="UniProtKB-SubCell"/>
</dbReference>
<reference evidence="8" key="1">
    <citation type="submission" date="2018-07" db="EMBL/GenBank/DDBJ databases">
        <authorList>
            <person name="Kim H."/>
        </authorList>
    </citation>
    <scope>NUCLEOTIDE SEQUENCE [LARGE SCALE GENOMIC DNA]</scope>
    <source>
        <strain evidence="8">F02</strain>
    </source>
</reference>
<feature type="transmembrane region" description="Helical" evidence="5">
    <location>
        <begin position="33"/>
        <end position="49"/>
    </location>
</feature>
<organism evidence="7 8">
    <name type="scientific">Ephemeroptericola cinctiostellae</name>
    <dbReference type="NCBI Taxonomy" id="2268024"/>
    <lineage>
        <taxon>Bacteria</taxon>
        <taxon>Pseudomonadati</taxon>
        <taxon>Pseudomonadota</taxon>
        <taxon>Betaproteobacteria</taxon>
        <taxon>Burkholderiales</taxon>
        <taxon>Burkholderiaceae</taxon>
        <taxon>Ephemeroptericola</taxon>
    </lineage>
</organism>
<keyword evidence="2 5" id="KW-0812">Transmembrane</keyword>
<evidence type="ECO:0000313" key="8">
    <source>
        <dbReference type="Proteomes" id="UP000252182"/>
    </source>
</evidence>
<sequence length="285" mass="31165">MQSLWMLAASLFFAIMGMFIKLSSSYHNLGEIVLFRGLPSVIFILGYALRKQLPLFGHNLKTHARRNMVGITSMWMGFYGTTHLPLGTATTLNYTSPLFIAIFLLYQSYFPGILRTQWLRFGAIILGFIGVLCIFNPFVETGLNHTALLIALLGGMMGALAYMTVRSLGRMGEPEWRTVMLFSCSVVLSGLLGIALLGLSHYSLRSTLYLIGIGLAGMGGQLCMTRAFSRGSATLTATLQYTTIIFSATFGYLIWGETIDLMGFIGIALVIASGLAATLYARKNS</sequence>
<dbReference type="PANTHER" id="PTHR22911:SF6">
    <property type="entry name" value="SOLUTE CARRIER FAMILY 35 MEMBER G1"/>
    <property type="match status" value="1"/>
</dbReference>